<evidence type="ECO:0000256" key="7">
    <source>
        <dbReference type="PIRSR" id="PIRSR600829-1"/>
    </source>
</evidence>
<evidence type="ECO:0000256" key="4">
    <source>
        <dbReference type="ARBA" id="ARBA00022519"/>
    </source>
</evidence>
<feature type="binding site" evidence="8">
    <location>
        <position position="404"/>
    </location>
    <ligand>
        <name>substrate</name>
    </ligand>
</feature>
<comment type="subcellular location">
    <subcellularLocation>
        <location evidence="1 11">Cell inner membrane</location>
        <topology evidence="1 11">Multi-pass membrane protein</topology>
    </subcellularLocation>
</comment>
<dbReference type="EC" id="2.7.1.107" evidence="2 11"/>
<feature type="domain" description="Glycosyltransferase subfamily 4-like N-terminal" evidence="13">
    <location>
        <begin position="14"/>
        <end position="165"/>
    </location>
</feature>
<dbReference type="Pfam" id="PF01219">
    <property type="entry name" value="DAGK_prokar"/>
    <property type="match status" value="1"/>
</dbReference>
<keyword evidence="11" id="KW-1133">Transmembrane helix</keyword>
<evidence type="ECO:0000256" key="3">
    <source>
        <dbReference type="ARBA" id="ARBA00017575"/>
    </source>
</evidence>
<feature type="transmembrane region" description="Helical" evidence="11">
    <location>
        <begin position="453"/>
        <end position="474"/>
    </location>
</feature>
<dbReference type="GO" id="GO:0005524">
    <property type="term" value="F:ATP binding"/>
    <property type="evidence" value="ECO:0007669"/>
    <property type="project" value="UniProtKB-KW"/>
</dbReference>
<keyword evidence="9 11" id="KW-0067">ATP-binding</keyword>
<dbReference type="CDD" id="cd03814">
    <property type="entry name" value="GT4-like"/>
    <property type="match status" value="1"/>
</dbReference>
<evidence type="ECO:0000256" key="5">
    <source>
        <dbReference type="ARBA" id="ARBA00022723"/>
    </source>
</evidence>
<dbReference type="GO" id="GO:0046872">
    <property type="term" value="F:metal ion binding"/>
    <property type="evidence" value="ECO:0007669"/>
    <property type="project" value="UniProtKB-KW"/>
</dbReference>
<dbReference type="GO" id="GO:0006654">
    <property type="term" value="P:phosphatidic acid biosynthetic process"/>
    <property type="evidence" value="ECO:0007669"/>
    <property type="project" value="InterPro"/>
</dbReference>
<dbReference type="Gene3D" id="1.10.287.3610">
    <property type="match status" value="1"/>
</dbReference>
<dbReference type="PANTHER" id="PTHR45947">
    <property type="entry name" value="SULFOQUINOVOSYL TRANSFERASE SQD2"/>
    <property type="match status" value="1"/>
</dbReference>
<feature type="active site" description="Proton acceptor" evidence="7">
    <location>
        <position position="464"/>
    </location>
</feature>
<evidence type="ECO:0000259" key="13">
    <source>
        <dbReference type="Pfam" id="PF13439"/>
    </source>
</evidence>
<dbReference type="Gene3D" id="3.40.50.2000">
    <property type="entry name" value="Glycogen Phosphorylase B"/>
    <property type="match status" value="2"/>
</dbReference>
<keyword evidence="9 11" id="KW-0547">Nucleotide-binding</keyword>
<comment type="catalytic activity">
    <reaction evidence="11">
        <text>a 1,2-diacyl-sn-glycerol + ATP = a 1,2-diacyl-sn-glycero-3-phosphate + ADP + H(+)</text>
        <dbReference type="Rhea" id="RHEA:10272"/>
        <dbReference type="ChEBI" id="CHEBI:15378"/>
        <dbReference type="ChEBI" id="CHEBI:17815"/>
        <dbReference type="ChEBI" id="CHEBI:30616"/>
        <dbReference type="ChEBI" id="CHEBI:58608"/>
        <dbReference type="ChEBI" id="CHEBI:456216"/>
        <dbReference type="EC" id="2.7.1.107"/>
    </reaction>
</comment>
<comment type="function">
    <text evidence="11">Catalyzes the ATP-dependent phosphorylation of sn-l,2-diacylglycerol (DAG) to phosphatidic acid. Involved in the recycling of diacylglycerol produced as a by-product during membrane-derived oligosaccharide (MDO) biosynthesis.</text>
</comment>
<evidence type="ECO:0000256" key="10">
    <source>
        <dbReference type="PIRSR" id="PIRSR600829-4"/>
    </source>
</evidence>
<feature type="region of interest" description="Disordered" evidence="12">
    <location>
        <begin position="347"/>
        <end position="394"/>
    </location>
</feature>
<evidence type="ECO:0000256" key="6">
    <source>
        <dbReference type="ARBA" id="ARBA00022842"/>
    </source>
</evidence>
<feature type="binding site" evidence="9">
    <location>
        <position position="471"/>
    </location>
    <ligand>
        <name>ATP</name>
        <dbReference type="ChEBI" id="CHEBI:30616"/>
    </ligand>
</feature>
<feature type="transmembrane region" description="Helical" evidence="11">
    <location>
        <begin position="495"/>
        <end position="519"/>
    </location>
</feature>
<feature type="binding site" evidence="8">
    <location>
        <position position="464"/>
    </location>
    <ligand>
        <name>substrate</name>
    </ligand>
</feature>
<keyword evidence="5 10" id="KW-0479">Metal-binding</keyword>
<protein>
    <recommendedName>
        <fullName evidence="3 11">Diacylglycerol kinase</fullName>
        <ecNumber evidence="2 11">2.7.1.107</ecNumber>
    </recommendedName>
</protein>
<comment type="similarity">
    <text evidence="11">Belongs to the bacterial diacylglycerol kinase family.</text>
</comment>
<dbReference type="InterPro" id="IPR050194">
    <property type="entry name" value="Glycosyltransferase_grp1"/>
</dbReference>
<dbReference type="GO" id="GO:0004143">
    <property type="term" value="F:ATP-dependent diacylglycerol kinase activity"/>
    <property type="evidence" value="ECO:0007669"/>
    <property type="project" value="UniProtKB-EC"/>
</dbReference>
<dbReference type="InterPro" id="IPR000829">
    <property type="entry name" value="DAGK"/>
</dbReference>
<keyword evidence="4 11" id="KW-1003">Cell membrane</keyword>
<feature type="binding site" evidence="8">
    <location>
        <begin position="425"/>
        <end position="429"/>
    </location>
    <ligand>
        <name>substrate</name>
    </ligand>
</feature>
<keyword evidence="11" id="KW-0472">Membrane</keyword>
<keyword evidence="11" id="KW-1208">Phospholipid metabolism</keyword>
<dbReference type="Pfam" id="PF13692">
    <property type="entry name" value="Glyco_trans_1_4"/>
    <property type="match status" value="1"/>
</dbReference>
<evidence type="ECO:0000256" key="2">
    <source>
        <dbReference type="ARBA" id="ARBA00012133"/>
    </source>
</evidence>
<feature type="compositionally biased region" description="Basic and acidic residues" evidence="12">
    <location>
        <begin position="371"/>
        <end position="388"/>
    </location>
</feature>
<feature type="binding site" evidence="8">
    <location>
        <position position="450"/>
    </location>
    <ligand>
        <name>substrate</name>
    </ligand>
</feature>
<keyword evidence="11" id="KW-0443">Lipid metabolism</keyword>
<feature type="binding site" evidence="10">
    <location>
        <position position="423"/>
    </location>
    <ligand>
        <name>a divalent metal cation</name>
        <dbReference type="ChEBI" id="CHEBI:60240"/>
    </ligand>
</feature>
<dbReference type="SUPFAM" id="SSF53756">
    <property type="entry name" value="UDP-Glycosyltransferase/glycogen phosphorylase"/>
    <property type="match status" value="1"/>
</dbReference>
<feature type="binding site" evidence="9">
    <location>
        <begin position="480"/>
        <end position="482"/>
    </location>
    <ligand>
        <name>ATP</name>
        <dbReference type="ChEBI" id="CHEBI:30616"/>
    </ligand>
</feature>
<evidence type="ECO:0000256" key="8">
    <source>
        <dbReference type="PIRSR" id="PIRSR600829-2"/>
    </source>
</evidence>
<comment type="cofactor">
    <cofactor evidence="10">
        <name>Mg(2+)</name>
        <dbReference type="ChEBI" id="CHEBI:18420"/>
    </cofactor>
    <text evidence="10">Mn(2+), Zn(2+), Cd(2+) and Co(2+) support activity to lesser extents.</text>
</comment>
<keyword evidence="11" id="KW-0812">Transmembrane</keyword>
<name>A0A0H2XPP6_BURO1</name>
<dbReference type="PANTHER" id="PTHR45947:SF3">
    <property type="entry name" value="SULFOQUINOVOSYL TRANSFERASE SQD2"/>
    <property type="match status" value="1"/>
</dbReference>
<dbReference type="InterPro" id="IPR036945">
    <property type="entry name" value="DAGK_sf"/>
</dbReference>
<proteinExistence type="inferred from homology"/>
<reference evidence="14" key="1">
    <citation type="submission" date="2006-05" db="EMBL/GenBank/DDBJ databases">
        <title>Complete sequence of chromosome 1 of Burkholderia cenocepacia AU 1054.</title>
        <authorList>
            <consortium name="US DOE Joint Genome Institute"/>
            <person name="Copeland A."/>
            <person name="Lucas S."/>
            <person name="Lapidus A."/>
            <person name="Barry K."/>
            <person name="Detter J.C."/>
            <person name="Glavina del Rio T."/>
            <person name="Hammon N."/>
            <person name="Israni S."/>
            <person name="Dalin E."/>
            <person name="Tice H."/>
            <person name="Pitluck S."/>
            <person name="Chain P."/>
            <person name="Malfatti S."/>
            <person name="Shin M."/>
            <person name="Vergez L."/>
            <person name="Schmutz J."/>
            <person name="Larimer F."/>
            <person name="Land M."/>
            <person name="Hauser L."/>
            <person name="Kyrpides N."/>
            <person name="Lykidis A."/>
            <person name="LiPuma J.J."/>
            <person name="Konstantinidis K."/>
            <person name="Tiedje J.M."/>
            <person name="Richardson P."/>
        </authorList>
    </citation>
    <scope>NUCLEOTIDE SEQUENCE [LARGE SCALE GENOMIC DNA]</scope>
    <source>
        <strain evidence="14">AU 1054</strain>
    </source>
</reference>
<feature type="binding site" evidence="10">
    <location>
        <position position="471"/>
    </location>
    <ligand>
        <name>a divalent metal cation</name>
        <dbReference type="ChEBI" id="CHEBI:60240"/>
    </ligand>
</feature>
<feature type="binding site" evidence="9">
    <location>
        <position position="423"/>
    </location>
    <ligand>
        <name>ATP</name>
        <dbReference type="ChEBI" id="CHEBI:30616"/>
    </ligand>
</feature>
<dbReference type="GO" id="GO:0016757">
    <property type="term" value="F:glycosyltransferase activity"/>
    <property type="evidence" value="ECO:0007669"/>
    <property type="project" value="UniProtKB-ARBA"/>
</dbReference>
<keyword evidence="4 11" id="KW-0997">Cell inner membrane</keyword>
<evidence type="ECO:0000256" key="1">
    <source>
        <dbReference type="ARBA" id="ARBA00004429"/>
    </source>
</evidence>
<dbReference type="EMBL" id="CP000378">
    <property type="protein sequence ID" value="ABF76564.1"/>
    <property type="molecule type" value="Genomic_DNA"/>
</dbReference>
<keyword evidence="11" id="KW-0808">Transferase</keyword>
<dbReference type="GO" id="GO:0005886">
    <property type="term" value="C:plasma membrane"/>
    <property type="evidence" value="ECO:0007669"/>
    <property type="project" value="UniProtKB-SubCell"/>
</dbReference>
<accession>A0A0H2XPP6</accession>
<feature type="binding site" evidence="9">
    <location>
        <begin position="489"/>
        <end position="490"/>
    </location>
    <ligand>
        <name>ATP</name>
        <dbReference type="ChEBI" id="CHEBI:30616"/>
    </ligand>
</feature>
<keyword evidence="11 14" id="KW-0418">Kinase</keyword>
<dbReference type="Pfam" id="PF13439">
    <property type="entry name" value="Glyco_transf_4"/>
    <property type="match status" value="1"/>
</dbReference>
<dbReference type="InterPro" id="IPR028098">
    <property type="entry name" value="Glyco_trans_4-like_N"/>
</dbReference>
<sequence length="521" mass="57373">MKIMIVTDAWEPQVNGVVRTLKSTARELTALGHRVELLTPLEFRTVPCPTYPEIRLSILPYRKLRARIDAFAPDALHIATEGPLGLAARRYARARKLPYTTAYHTRFPEYVQARFGIPLAATYRFLHWFHGPSLAVMAPTPVVKQDLEKFGFTNVVLWTRGVDLDIFRPMESKVLNTARPIFLYVGRVAIEKNVEAFLRLDLPGSKWVAGEGPALAELKSRYPEANYLGVLSQAELAKVYAAADVFVFPSRTDTFGLVLLEALACGTPVAAYPVTGPIDVLSGGDAGAMHEDLQEACLEALKIERTTARVGGTLLVARGIRAVRVASEAAAEDRVLASRRCRRLKRDLNDKIPPPAATPSRHRPFDEEEPHADADVHPHEPLGPDDRLAPLPPNPYKRHRGITRAWFALKHSLNGFRVAIREESAFRQELTLAALMLPIGAFAPVPAASRALLIGSVLLVLIVELLNSSVEAAIDRISLERHELSKRAKDLGSAAVTVALFACVTTWGFVLGPVVARWLGF</sequence>
<gene>
    <name evidence="14" type="ordered locus">Bcen_1660</name>
</gene>
<evidence type="ECO:0000256" key="9">
    <source>
        <dbReference type="PIRSR" id="PIRSR600829-3"/>
    </source>
</evidence>
<feature type="binding site" evidence="9">
    <location>
        <position position="404"/>
    </location>
    <ligand>
        <name>ATP</name>
        <dbReference type="ChEBI" id="CHEBI:30616"/>
    </ligand>
</feature>
<evidence type="ECO:0000256" key="11">
    <source>
        <dbReference type="RuleBase" id="RU363065"/>
    </source>
</evidence>
<comment type="caution">
    <text evidence="11">Lacks conserved residue(s) required for the propagation of feature annotation.</text>
</comment>
<organism evidence="14">
    <name type="scientific">Burkholderia orbicola (strain AU 1054)</name>
    <dbReference type="NCBI Taxonomy" id="331271"/>
    <lineage>
        <taxon>Bacteria</taxon>
        <taxon>Pseudomonadati</taxon>
        <taxon>Pseudomonadota</taxon>
        <taxon>Betaproteobacteria</taxon>
        <taxon>Burkholderiales</taxon>
        <taxon>Burkholderiaceae</taxon>
        <taxon>Burkholderia</taxon>
        <taxon>Burkholderia cepacia complex</taxon>
        <taxon>Burkholderia orbicola</taxon>
    </lineage>
</organism>
<dbReference type="AlphaFoldDB" id="A0A0H2XPP6"/>
<evidence type="ECO:0000313" key="14">
    <source>
        <dbReference type="EMBL" id="ABF76564.1"/>
    </source>
</evidence>
<evidence type="ECO:0000256" key="12">
    <source>
        <dbReference type="SAM" id="MobiDB-lite"/>
    </source>
</evidence>
<dbReference type="InterPro" id="IPR033718">
    <property type="entry name" value="DAGK_prok"/>
</dbReference>
<keyword evidence="6 10" id="KW-0460">Magnesium</keyword>
<feature type="binding site" evidence="8">
    <location>
        <position position="493"/>
    </location>
    <ligand>
        <name>substrate</name>
    </ligand>
</feature>
<dbReference type="CDD" id="cd14264">
    <property type="entry name" value="DAGK_IM"/>
    <property type="match status" value="1"/>
</dbReference>
<dbReference type="HOGENOM" id="CLU_522422_0_0_4"/>